<dbReference type="AlphaFoldDB" id="A0A1M7P0N5"/>
<dbReference type="InterPro" id="IPR001995">
    <property type="entry name" value="Peptidase_A2_cat"/>
</dbReference>
<evidence type="ECO:0000256" key="1">
    <source>
        <dbReference type="ARBA" id="ARBA00022801"/>
    </source>
</evidence>
<feature type="domain" description="PDZ" evidence="3">
    <location>
        <begin position="375"/>
        <end position="417"/>
    </location>
</feature>
<sequence length="444" mass="50972">MKKRVSVFFILFCVWPIFAQDGFQFAENVNKVTVPFKLINNLVFIPIKVNGIELNFLLDSGVEETILFSLEEKKEISFSEVEKISLKGLGREEPIDGLKATNNTLEIKGLRSVNHLLYIVLDQEFNLSSHIGIPVNGIIGYHFFRNNLVEINYERKKITIYREDDNNRKKIEKKFSKTSITIEKNKPYITNGVTIDSIEIPAKLLIDIGNSDAVWLFDKQSELIKIPVKNFQDYLGKGFSGDVEGKRARILKFKMAEFEFKNPIAAFPDSSSLRSVKMVAGRVGSVGGEILRRFTIIMDYTNGFLYLKRNKEFNAPFNYNKSGIEIQQQGMQWVQETVYLQTVPIVVTEDPFKTKAEKNGSNFKYRFNLKPVYSIANIRKNSPAFAAGLEKGDIIVSINGNPSYKYSLQQMNSFLKSEEELWITMEVERNNKKLKIKFQLQNVL</sequence>
<reference evidence="6" key="1">
    <citation type="submission" date="2016-11" db="EMBL/GenBank/DDBJ databases">
        <authorList>
            <person name="Varghese N."/>
            <person name="Submissions S."/>
        </authorList>
    </citation>
    <scope>NUCLEOTIDE SEQUENCE [LARGE SCALE GENOMIC DNA]</scope>
    <source>
        <strain evidence="6">CGMCC 1.2749</strain>
    </source>
</reference>
<dbReference type="STRING" id="178356.SAMN05216269_11315"/>
<dbReference type="Pfam" id="PF17820">
    <property type="entry name" value="PDZ_6"/>
    <property type="match status" value="1"/>
</dbReference>
<dbReference type="Proteomes" id="UP000184092">
    <property type="component" value="Unassembled WGS sequence"/>
</dbReference>
<evidence type="ECO:0000313" key="6">
    <source>
        <dbReference type="Proteomes" id="UP000184092"/>
    </source>
</evidence>
<accession>A0A1M7P0N5</accession>
<dbReference type="InterPro" id="IPR036034">
    <property type="entry name" value="PDZ_sf"/>
</dbReference>
<dbReference type="SUPFAM" id="SSF50156">
    <property type="entry name" value="PDZ domain-like"/>
    <property type="match status" value="1"/>
</dbReference>
<gene>
    <name evidence="5" type="ORF">SAMN05216269_11315</name>
</gene>
<keyword evidence="5" id="KW-0645">Protease</keyword>
<evidence type="ECO:0000259" key="3">
    <source>
        <dbReference type="PROSITE" id="PS50106"/>
    </source>
</evidence>
<dbReference type="Gene3D" id="2.30.42.10">
    <property type="match status" value="1"/>
</dbReference>
<name>A0A1M7P0N5_9FLAO</name>
<protein>
    <submittedName>
        <fullName evidence="5">Aspartyl protease</fullName>
    </submittedName>
</protein>
<dbReference type="GO" id="GO:0004190">
    <property type="term" value="F:aspartic-type endopeptidase activity"/>
    <property type="evidence" value="ECO:0007669"/>
    <property type="project" value="InterPro"/>
</dbReference>
<organism evidence="5 6">
    <name type="scientific">Flavobacterium xinjiangense</name>
    <dbReference type="NCBI Taxonomy" id="178356"/>
    <lineage>
        <taxon>Bacteria</taxon>
        <taxon>Pseudomonadati</taxon>
        <taxon>Bacteroidota</taxon>
        <taxon>Flavobacteriia</taxon>
        <taxon>Flavobacteriales</taxon>
        <taxon>Flavobacteriaceae</taxon>
        <taxon>Flavobacterium</taxon>
    </lineage>
</organism>
<keyword evidence="1" id="KW-0378">Hydrolase</keyword>
<dbReference type="InterPro" id="IPR001478">
    <property type="entry name" value="PDZ"/>
</dbReference>
<evidence type="ECO:0000313" key="5">
    <source>
        <dbReference type="EMBL" id="SHN09999.1"/>
    </source>
</evidence>
<evidence type="ECO:0000259" key="4">
    <source>
        <dbReference type="PROSITE" id="PS50175"/>
    </source>
</evidence>
<proteinExistence type="predicted"/>
<evidence type="ECO:0000256" key="2">
    <source>
        <dbReference type="SAM" id="SignalP"/>
    </source>
</evidence>
<dbReference type="InterPro" id="IPR041489">
    <property type="entry name" value="PDZ_6"/>
</dbReference>
<keyword evidence="6" id="KW-1185">Reference proteome</keyword>
<dbReference type="PROSITE" id="PS50106">
    <property type="entry name" value="PDZ"/>
    <property type="match status" value="1"/>
</dbReference>
<feature type="chain" id="PRO_5012523030" evidence="2">
    <location>
        <begin position="20"/>
        <end position="444"/>
    </location>
</feature>
<dbReference type="OrthoDB" id="3521766at2"/>
<dbReference type="InterPro" id="IPR021109">
    <property type="entry name" value="Peptidase_aspartic_dom_sf"/>
</dbReference>
<dbReference type="EMBL" id="FRCL01000013">
    <property type="protein sequence ID" value="SHN09999.1"/>
    <property type="molecule type" value="Genomic_DNA"/>
</dbReference>
<feature type="signal peptide" evidence="2">
    <location>
        <begin position="1"/>
        <end position="19"/>
    </location>
</feature>
<dbReference type="Gene3D" id="2.40.70.10">
    <property type="entry name" value="Acid Proteases"/>
    <property type="match status" value="1"/>
</dbReference>
<keyword evidence="2" id="KW-0732">Signal</keyword>
<feature type="domain" description="Peptidase A2" evidence="4">
    <location>
        <begin position="54"/>
        <end position="90"/>
    </location>
</feature>
<dbReference type="GO" id="GO:0006508">
    <property type="term" value="P:proteolysis"/>
    <property type="evidence" value="ECO:0007669"/>
    <property type="project" value="UniProtKB-KW"/>
</dbReference>
<dbReference type="RefSeq" id="WP_073210462.1">
    <property type="nucleotide sequence ID" value="NZ_FRCL01000013.1"/>
</dbReference>
<dbReference type="PROSITE" id="PS50175">
    <property type="entry name" value="ASP_PROT_RETROV"/>
    <property type="match status" value="1"/>
</dbReference>
<dbReference type="SMART" id="SM00228">
    <property type="entry name" value="PDZ"/>
    <property type="match status" value="1"/>
</dbReference>